<dbReference type="EMBL" id="GEZM01042469">
    <property type="protein sequence ID" value="JAV79836.1"/>
    <property type="molecule type" value="Transcribed_RNA"/>
</dbReference>
<proteinExistence type="predicted"/>
<keyword evidence="1" id="KW-0732">Signal</keyword>
<dbReference type="InterPro" id="IPR053741">
    <property type="entry name" value="Ser_Fungal_Prot_Inhib_sf"/>
</dbReference>
<organism evidence="2">
    <name type="scientific">Photinus pyralis</name>
    <name type="common">Common eastern firefly</name>
    <name type="synonym">Lampyris pyralis</name>
    <dbReference type="NCBI Taxonomy" id="7054"/>
    <lineage>
        <taxon>Eukaryota</taxon>
        <taxon>Metazoa</taxon>
        <taxon>Ecdysozoa</taxon>
        <taxon>Arthropoda</taxon>
        <taxon>Hexapoda</taxon>
        <taxon>Insecta</taxon>
        <taxon>Pterygota</taxon>
        <taxon>Neoptera</taxon>
        <taxon>Endopterygota</taxon>
        <taxon>Coleoptera</taxon>
        <taxon>Polyphaga</taxon>
        <taxon>Elateriformia</taxon>
        <taxon>Elateroidea</taxon>
        <taxon>Lampyridae</taxon>
        <taxon>Lampyrinae</taxon>
        <taxon>Photinus</taxon>
    </lineage>
</organism>
<dbReference type="AlphaFoldDB" id="A0A1Y1M7D3"/>
<dbReference type="Gene3D" id="2.10.80.20">
    <property type="match status" value="1"/>
</dbReference>
<protein>
    <recommendedName>
        <fullName evidence="3">IGFBP N-terminal domain-containing protein</fullName>
    </recommendedName>
</protein>
<evidence type="ECO:0000313" key="2">
    <source>
        <dbReference type="EMBL" id="JAV79836.1"/>
    </source>
</evidence>
<evidence type="ECO:0000256" key="1">
    <source>
        <dbReference type="SAM" id="SignalP"/>
    </source>
</evidence>
<reference evidence="2" key="1">
    <citation type="journal article" date="2016" name="Sci. Rep.">
        <title>Molecular characterization of firefly nuptial gifts: a multi-omics approach sheds light on postcopulatory sexual selection.</title>
        <authorList>
            <person name="Al-Wathiqui N."/>
            <person name="Fallon T.R."/>
            <person name="South A."/>
            <person name="Weng J.K."/>
            <person name="Lewis S.M."/>
        </authorList>
    </citation>
    <scope>NUCLEOTIDE SEQUENCE</scope>
</reference>
<evidence type="ECO:0008006" key="3">
    <source>
        <dbReference type="Google" id="ProtNLM"/>
    </source>
</evidence>
<name>A0A1Y1M7D3_PHOPY</name>
<feature type="chain" id="PRO_5012010854" description="IGFBP N-terminal domain-containing protein" evidence="1">
    <location>
        <begin position="25"/>
        <end position="112"/>
    </location>
</feature>
<accession>A0A1Y1M7D3</accession>
<feature type="signal peptide" evidence="1">
    <location>
        <begin position="1"/>
        <end position="24"/>
    </location>
</feature>
<sequence>METKKVQIYILVAILFHCCDEATSIACTPNFCDSVNCINDEVCGPNQVLKPASFCNCCKKCVTILKENQRCSSLLDSLRGFPKLHECDEGLVCINDVCRSINEQLDPIFAMF</sequence>